<dbReference type="AlphaFoldDB" id="A0A423TMK5"/>
<dbReference type="OrthoDB" id="6484170at2759"/>
<reference evidence="8 9" key="1">
    <citation type="submission" date="2018-04" db="EMBL/GenBank/DDBJ databases">
        <authorList>
            <person name="Zhang X."/>
            <person name="Yuan J."/>
            <person name="Li F."/>
            <person name="Xiang J."/>
        </authorList>
    </citation>
    <scope>NUCLEOTIDE SEQUENCE [LARGE SCALE GENOMIC DNA]</scope>
    <source>
        <tissue evidence="8">Muscle</tissue>
    </source>
</reference>
<evidence type="ECO:0000256" key="1">
    <source>
        <dbReference type="ARBA" id="ARBA00022448"/>
    </source>
</evidence>
<reference evidence="8 9" key="2">
    <citation type="submission" date="2019-01" db="EMBL/GenBank/DDBJ databases">
        <title>The decoding of complex shrimp genome reveals the adaptation for benthos swimmer, frequently molting mechanism and breeding impact on genome.</title>
        <authorList>
            <person name="Sun Y."/>
            <person name="Gao Y."/>
            <person name="Yu Y."/>
        </authorList>
    </citation>
    <scope>NUCLEOTIDE SEQUENCE [LARGE SCALE GENOMIC DNA]</scope>
    <source>
        <tissue evidence="8">Muscle</tissue>
    </source>
</reference>
<evidence type="ECO:0000256" key="4">
    <source>
        <dbReference type="ARBA" id="ARBA00023121"/>
    </source>
</evidence>
<dbReference type="PANTHER" id="PTHR23345:SF36">
    <property type="entry name" value="APOLIPOPHORINS"/>
    <property type="match status" value="1"/>
</dbReference>
<dbReference type="InterPro" id="IPR001747">
    <property type="entry name" value="Vitellogenin_N"/>
</dbReference>
<dbReference type="STRING" id="6689.A0A423TMK5"/>
<keyword evidence="6" id="KW-0325">Glycoprotein</keyword>
<keyword evidence="2" id="KW-0732">Signal</keyword>
<sequence>MATEVRIAAYLGAIRCAEEEHLEKIVSRISEEKNTQVRGFVLSHLLNIQESSSPDREHLRYLLTNFVIPRNFEGDIRKHSRNIEMSYFSPSFGIGAGVESNVIYTPESFLPRSVDMSLRTTIEDLNINLGEAGIRLEGLDPIIKELVGPEGYLRKASFDRILKDVVAFAEEKGHHIAEHLKESLREKRAISTSTISRFFKKLYGERKEGEVRADIFARIFGHEVTYATIAEDLKELDADRIIESLFSYFDAVVPNIHNLDIDSARTGQIFLDYSLPTIQGTPLKLKLEGTAIVGIKLAGDLNIIELFTNPANVEKSLKLIPSASIAVNGFVGYDCHIAKAGTELKSTVATANGATINIKKNSNNVFEFELEIPEKMELFSVKAETNLIKAIGKRVMKVSPPSMRDVRIHHQKCMDTLEPVFGIKMCYEMNFPDIFRSTAMPLGEPIVAKLYIEKADPSMKGYRMTTAIKNKKEIRLSNLT</sequence>
<dbReference type="InterPro" id="IPR050733">
    <property type="entry name" value="Vitellogenin/Apolipophorin"/>
</dbReference>
<keyword evidence="1" id="KW-0813">Transport</keyword>
<dbReference type="FunFam" id="2.20.50.20:FF:000007">
    <property type="entry name" value="von Willebrand factor type D domaincontaining protein"/>
    <property type="match status" value="1"/>
</dbReference>
<dbReference type="EMBL" id="QCYY01001493">
    <property type="protein sequence ID" value="ROT77688.1"/>
    <property type="molecule type" value="Genomic_DNA"/>
</dbReference>
<dbReference type="InterPro" id="IPR015817">
    <property type="entry name" value="Vitellinogen_open_b-sht_sub1"/>
</dbReference>
<dbReference type="SUPFAM" id="SSF48431">
    <property type="entry name" value="Lipovitellin-phosvitin complex, superhelical domain"/>
    <property type="match status" value="1"/>
</dbReference>
<dbReference type="Gene3D" id="1.25.10.20">
    <property type="entry name" value="Vitellinogen, superhelical"/>
    <property type="match status" value="1"/>
</dbReference>
<keyword evidence="4" id="KW-0446">Lipid-binding</keyword>
<name>A0A423TMK5_PENVA</name>
<evidence type="ECO:0000313" key="8">
    <source>
        <dbReference type="EMBL" id="ROT77688.1"/>
    </source>
</evidence>
<evidence type="ECO:0000259" key="7">
    <source>
        <dbReference type="SMART" id="SM01169"/>
    </source>
</evidence>
<dbReference type="PANTHER" id="PTHR23345">
    <property type="entry name" value="VITELLOGENIN-RELATED"/>
    <property type="match status" value="1"/>
</dbReference>
<proteinExistence type="predicted"/>
<dbReference type="Proteomes" id="UP000283509">
    <property type="component" value="Unassembled WGS sequence"/>
</dbReference>
<evidence type="ECO:0000256" key="2">
    <source>
        <dbReference type="ARBA" id="ARBA00022729"/>
    </source>
</evidence>
<dbReference type="GO" id="GO:0008289">
    <property type="term" value="F:lipid binding"/>
    <property type="evidence" value="ECO:0007669"/>
    <property type="project" value="UniProtKB-KW"/>
</dbReference>
<dbReference type="GO" id="GO:0005319">
    <property type="term" value="F:lipid transporter activity"/>
    <property type="evidence" value="ECO:0007669"/>
    <property type="project" value="InterPro"/>
</dbReference>
<dbReference type="InterPro" id="IPR015255">
    <property type="entry name" value="Vitellinogen_open_b-sht"/>
</dbReference>
<keyword evidence="3" id="KW-0445">Lipid transport</keyword>
<evidence type="ECO:0000256" key="3">
    <source>
        <dbReference type="ARBA" id="ARBA00023055"/>
    </source>
</evidence>
<dbReference type="Pfam" id="PF09172">
    <property type="entry name" value="Vit_open_b-sht"/>
    <property type="match status" value="1"/>
</dbReference>
<organism evidence="8 9">
    <name type="scientific">Penaeus vannamei</name>
    <name type="common">Whiteleg shrimp</name>
    <name type="synonym">Litopenaeus vannamei</name>
    <dbReference type="NCBI Taxonomy" id="6689"/>
    <lineage>
        <taxon>Eukaryota</taxon>
        <taxon>Metazoa</taxon>
        <taxon>Ecdysozoa</taxon>
        <taxon>Arthropoda</taxon>
        <taxon>Crustacea</taxon>
        <taxon>Multicrustacea</taxon>
        <taxon>Malacostraca</taxon>
        <taxon>Eumalacostraca</taxon>
        <taxon>Eucarida</taxon>
        <taxon>Decapoda</taxon>
        <taxon>Dendrobranchiata</taxon>
        <taxon>Penaeoidea</taxon>
        <taxon>Penaeidae</taxon>
        <taxon>Penaeus</taxon>
    </lineage>
</organism>
<dbReference type="InterPro" id="IPR011030">
    <property type="entry name" value="Lipovitellin_superhlx_dom"/>
</dbReference>
<keyword evidence="9" id="KW-1185">Reference proteome</keyword>
<dbReference type="SMART" id="SM01169">
    <property type="entry name" value="DUF1943"/>
    <property type="match status" value="1"/>
</dbReference>
<protein>
    <submittedName>
        <fullName evidence="8">Vitellogenin</fullName>
    </submittedName>
</protein>
<dbReference type="Gene3D" id="2.20.50.20">
    <property type="entry name" value="Lipovitellin. Chain A, domain 3"/>
    <property type="match status" value="1"/>
</dbReference>
<dbReference type="InterPro" id="IPR015819">
    <property type="entry name" value="Lipid_transp_b-sht_shell"/>
</dbReference>
<feature type="domain" description="Vitellinogen open beta-sheet" evidence="7">
    <location>
        <begin position="78"/>
        <end position="388"/>
    </location>
</feature>
<dbReference type="SUPFAM" id="SSF56968">
    <property type="entry name" value="Lipovitellin-phosvitin complex, beta-sheet shell regions"/>
    <property type="match status" value="1"/>
</dbReference>
<dbReference type="Gene3D" id="2.20.80.10">
    <property type="entry name" value="Lipovitellin-phosvitin complex, chain A, domain 4"/>
    <property type="match status" value="1"/>
</dbReference>
<accession>A0A423TMK5</accession>
<dbReference type="Pfam" id="PF01347">
    <property type="entry name" value="Vitellogenin_N"/>
    <property type="match status" value="1"/>
</dbReference>
<gene>
    <name evidence="8" type="ORF">C7M84_003631</name>
</gene>
<comment type="caution">
    <text evidence="8">The sequence shown here is derived from an EMBL/GenBank/DDBJ whole genome shotgun (WGS) entry which is preliminary data.</text>
</comment>
<evidence type="ECO:0000256" key="6">
    <source>
        <dbReference type="ARBA" id="ARBA00023180"/>
    </source>
</evidence>
<keyword evidence="5" id="KW-1015">Disulfide bond</keyword>
<evidence type="ECO:0000256" key="5">
    <source>
        <dbReference type="ARBA" id="ARBA00023157"/>
    </source>
</evidence>
<evidence type="ECO:0000313" key="9">
    <source>
        <dbReference type="Proteomes" id="UP000283509"/>
    </source>
</evidence>